<dbReference type="AlphaFoldDB" id="A0A6V8MJE0"/>
<dbReference type="Pfam" id="PF00501">
    <property type="entry name" value="AMP-binding"/>
    <property type="match status" value="1"/>
</dbReference>
<keyword evidence="3" id="KW-1185">Reference proteome</keyword>
<dbReference type="SMART" id="SM00563">
    <property type="entry name" value="PlsC"/>
    <property type="match status" value="1"/>
</dbReference>
<dbReference type="InterPro" id="IPR042099">
    <property type="entry name" value="ANL_N_sf"/>
</dbReference>
<gene>
    <name evidence="2" type="ORF">GMST_24010</name>
</gene>
<dbReference type="InterPro" id="IPR002123">
    <property type="entry name" value="Plipid/glycerol_acylTrfase"/>
</dbReference>
<dbReference type="Gene3D" id="3.40.50.12780">
    <property type="entry name" value="N-terminal domain of ligase-like"/>
    <property type="match status" value="1"/>
</dbReference>
<evidence type="ECO:0000259" key="1">
    <source>
        <dbReference type="PROSITE" id="PS50075"/>
    </source>
</evidence>
<dbReference type="PANTHER" id="PTHR43201:SF32">
    <property type="entry name" value="2-SUCCINYLBENZOATE--COA LIGASE, CHLOROPLASTIC_PEROXISOMAL"/>
    <property type="match status" value="1"/>
</dbReference>
<dbReference type="SUPFAM" id="SSF56801">
    <property type="entry name" value="Acetyl-CoA synthetase-like"/>
    <property type="match status" value="1"/>
</dbReference>
<dbReference type="Pfam" id="PF01553">
    <property type="entry name" value="Acyltransferase"/>
    <property type="match status" value="1"/>
</dbReference>
<sequence length="824" mass="91799">MQTLMDLFRTFPGLGDKTAFINRTGIRRFVTSYRDCYELALKMATLLEQQGVQPGDRVVLWGPNSSWWGVAYWGILVRGAIAVPVDFMSDLVRADSIRRLTEAKLVLQSRFKVERISTGNTLLLEHLPFLLPDLPASARINEPKPEDIAQLIYTSGTTGNPKGVILTHRNLVANIEQINTQVPIITPQFSFLSLLPLSHMFEQMGGFFTPLYRGATVIYLGALKPSAIMEALAEEDVYVIMSVPRLMQLLKTSIERELAEKHLAGVFARLSRFAAGCSMPTRKLLFFPVQRTFGRNFTVFVSGGAPLAPELFGFWFDMGFTVLEGYGLTETAPVLCVNSMERQVPGSVGPPLPGVELKIAEKEVLARGANVFPGYYHNEEATRAAFTEDGWFKTGDLGEIGPDGWLTIKGREKELIVTGAGVNVYPDEVEAVLNKVPGVKESCVIGLDRGGGEEVHAVLLLDSSGSPPDAIIAQANKNLDGMHQITGYTLWKEPEFPKTTTLKIKKFAVKEAIKQGAEEGDAKGSRDSLTNLLAKVTGTPVAQIREDLLVVADLGLTSIGRLELVNFLEQEYRLDIDDSQIGPASRVSDVRRIIEKREKLSQKSHYRFWTNAPLARAVRRFWDTVFHYPLYRSFARLEVTGTENLSKVKGPVFFVANHQGYFDQPSVMFALPPELRYSTATAAWAEFFFGDYHGLDRIWRRFTFEYGTLFFNLFPLPQQQGFSAAFRFMGRLADAGINILIFPEGAHTRTGEMQPFQLGLGIMVKELGLPVVPIKIRGSDQVLPPEAGFPRRGTISVRFGAPLSFRFEEPAEIVERSRRAVEEL</sequence>
<dbReference type="PROSITE" id="PS00455">
    <property type="entry name" value="AMP_BINDING"/>
    <property type="match status" value="1"/>
</dbReference>
<dbReference type="Gene3D" id="1.10.1200.10">
    <property type="entry name" value="ACP-like"/>
    <property type="match status" value="1"/>
</dbReference>
<protein>
    <submittedName>
        <fullName evidence="2">AMP-binding protein</fullName>
    </submittedName>
</protein>
<dbReference type="PANTHER" id="PTHR43201">
    <property type="entry name" value="ACYL-COA SYNTHETASE"/>
    <property type="match status" value="1"/>
</dbReference>
<dbReference type="Gene3D" id="3.30.300.30">
    <property type="match status" value="1"/>
</dbReference>
<proteinExistence type="predicted"/>
<evidence type="ECO:0000313" key="3">
    <source>
        <dbReference type="Proteomes" id="UP000556026"/>
    </source>
</evidence>
<dbReference type="InterPro" id="IPR045851">
    <property type="entry name" value="AMP-bd_C_sf"/>
</dbReference>
<dbReference type="Proteomes" id="UP000556026">
    <property type="component" value="Unassembled WGS sequence"/>
</dbReference>
<accession>A0A6V8MJE0</accession>
<reference evidence="3" key="1">
    <citation type="submission" date="2020-06" db="EMBL/GenBank/DDBJ databases">
        <title>Draft genomic sequence of Geomonas sp. Red330.</title>
        <authorList>
            <person name="Itoh H."/>
            <person name="Zhenxing X."/>
            <person name="Ushijima N."/>
            <person name="Masuda Y."/>
            <person name="Shiratori Y."/>
            <person name="Senoo K."/>
        </authorList>
    </citation>
    <scope>NUCLEOTIDE SEQUENCE [LARGE SCALE GENOMIC DNA]</scope>
    <source>
        <strain evidence="3">Red330</strain>
    </source>
</reference>
<feature type="domain" description="Carrier" evidence="1">
    <location>
        <begin position="520"/>
        <end position="598"/>
    </location>
</feature>
<dbReference type="RefSeq" id="WP_183354887.1">
    <property type="nucleotide sequence ID" value="NZ_BLXX01000006.1"/>
</dbReference>
<evidence type="ECO:0000313" key="2">
    <source>
        <dbReference type="EMBL" id="GFO60076.1"/>
    </source>
</evidence>
<dbReference type="SUPFAM" id="SSF69593">
    <property type="entry name" value="Glycerol-3-phosphate (1)-acyltransferase"/>
    <property type="match status" value="1"/>
</dbReference>
<dbReference type="InterPro" id="IPR000873">
    <property type="entry name" value="AMP-dep_synth/lig_dom"/>
</dbReference>
<comment type="caution">
    <text evidence="2">The sequence shown here is derived from an EMBL/GenBank/DDBJ whole genome shotgun (WGS) entry which is preliminary data.</text>
</comment>
<dbReference type="InterPro" id="IPR036736">
    <property type="entry name" value="ACP-like_sf"/>
</dbReference>
<dbReference type="InterPro" id="IPR020845">
    <property type="entry name" value="AMP-binding_CS"/>
</dbReference>
<dbReference type="PROSITE" id="PS50075">
    <property type="entry name" value="CARRIER"/>
    <property type="match status" value="1"/>
</dbReference>
<dbReference type="SUPFAM" id="SSF47336">
    <property type="entry name" value="ACP-like"/>
    <property type="match status" value="1"/>
</dbReference>
<dbReference type="EMBL" id="BLXX01000006">
    <property type="protein sequence ID" value="GFO60076.1"/>
    <property type="molecule type" value="Genomic_DNA"/>
</dbReference>
<dbReference type="GO" id="GO:0006631">
    <property type="term" value="P:fatty acid metabolic process"/>
    <property type="evidence" value="ECO:0007669"/>
    <property type="project" value="TreeGrafter"/>
</dbReference>
<dbReference type="GO" id="GO:0031956">
    <property type="term" value="F:medium-chain fatty acid-CoA ligase activity"/>
    <property type="evidence" value="ECO:0007669"/>
    <property type="project" value="TreeGrafter"/>
</dbReference>
<dbReference type="CDD" id="cd07989">
    <property type="entry name" value="LPLAT_AGPAT-like"/>
    <property type="match status" value="1"/>
</dbReference>
<dbReference type="InterPro" id="IPR009081">
    <property type="entry name" value="PP-bd_ACP"/>
</dbReference>
<organism evidence="2 3">
    <name type="scientific">Geomonas silvestris</name>
    <dbReference type="NCBI Taxonomy" id="2740184"/>
    <lineage>
        <taxon>Bacteria</taxon>
        <taxon>Pseudomonadati</taxon>
        <taxon>Thermodesulfobacteriota</taxon>
        <taxon>Desulfuromonadia</taxon>
        <taxon>Geobacterales</taxon>
        <taxon>Geobacteraceae</taxon>
        <taxon>Geomonas</taxon>
    </lineage>
</organism>
<name>A0A6V8MJE0_9BACT</name>
<dbReference type="GO" id="GO:0016746">
    <property type="term" value="F:acyltransferase activity"/>
    <property type="evidence" value="ECO:0007669"/>
    <property type="project" value="InterPro"/>
</dbReference>